<reference evidence="1" key="1">
    <citation type="submission" date="2012-11" db="EMBL/GenBank/DDBJ databases">
        <title>Dependencies among metagenomic species, viruses, plasmids and units of genetic variation.</title>
        <authorList>
            <person name="Nielsen H.B."/>
            <person name="Almeida M."/>
            <person name="Juncker A.S."/>
            <person name="Rasmussen S."/>
            <person name="Li J."/>
            <person name="Sunagawa S."/>
            <person name="Plichta D."/>
            <person name="Gautier L."/>
            <person name="Le Chatelier E."/>
            <person name="Peletier E."/>
            <person name="Bonde I."/>
            <person name="Nielsen T."/>
            <person name="Manichanh C."/>
            <person name="Arumugam M."/>
            <person name="Batto J."/>
            <person name="Santos M.B.Q.D."/>
            <person name="Blom N."/>
            <person name="Borruel N."/>
            <person name="Burgdorf K.S."/>
            <person name="Boumezbeur F."/>
            <person name="Casellas F."/>
            <person name="Dore J."/>
            <person name="Guarner F."/>
            <person name="Hansen T."/>
            <person name="Hildebrand F."/>
            <person name="Kaas R.S."/>
            <person name="Kennedy S."/>
            <person name="Kristiansen K."/>
            <person name="Kultima J.R."/>
            <person name="Leonard P."/>
            <person name="Levenez F."/>
            <person name="Lund O."/>
            <person name="Moumen B."/>
            <person name="Le Paslier D."/>
            <person name="Pons N."/>
            <person name="Pedersen O."/>
            <person name="Prifti E."/>
            <person name="Qin J."/>
            <person name="Raes J."/>
            <person name="Tap J."/>
            <person name="Tims S."/>
            <person name="Ussery D.W."/>
            <person name="Yamada T."/>
            <person name="MetaHit consortium"/>
            <person name="Renault P."/>
            <person name="Sicheritz-Ponten T."/>
            <person name="Bork P."/>
            <person name="Wang J."/>
            <person name="Brunak S."/>
            <person name="Ehrlich S.D."/>
        </authorList>
    </citation>
    <scope>NUCLEOTIDE SEQUENCE [LARGE SCALE GENOMIC DNA]</scope>
</reference>
<evidence type="ECO:0000313" key="1">
    <source>
        <dbReference type="EMBL" id="CDB64951.1"/>
    </source>
</evidence>
<name>R6K4F1_9FIRM</name>
<dbReference type="AlphaFoldDB" id="R6K4F1"/>
<proteinExistence type="predicted"/>
<accession>R6K4F1</accession>
<evidence type="ECO:0000313" key="2">
    <source>
        <dbReference type="Proteomes" id="UP000018009"/>
    </source>
</evidence>
<organism evidence="1 2">
    <name type="scientific">[Clostridium] clostridioforme CAG:132</name>
    <dbReference type="NCBI Taxonomy" id="1263065"/>
    <lineage>
        <taxon>Bacteria</taxon>
        <taxon>Bacillati</taxon>
        <taxon>Bacillota</taxon>
        <taxon>Clostridia</taxon>
        <taxon>Lachnospirales</taxon>
        <taxon>Lachnospiraceae</taxon>
        <taxon>Enterocloster</taxon>
    </lineage>
</organism>
<sequence>MRVCSKCLECEEFLHCKDEDQCKHNPEYTRLDVSWREFSSSDSILDSVEFGDIILALHHEKNIDNHSVLQVAKDIINQRLQDFWYLVNLNTDQLIEEAKKNR</sequence>
<comment type="caution">
    <text evidence="1">The sequence shown here is derived from an EMBL/GenBank/DDBJ whole genome shotgun (WGS) entry which is preliminary data.</text>
</comment>
<dbReference type="EMBL" id="CBDY010000472">
    <property type="protein sequence ID" value="CDB64951.1"/>
    <property type="molecule type" value="Genomic_DNA"/>
</dbReference>
<protein>
    <submittedName>
        <fullName evidence="1">Uncharacterized protein</fullName>
    </submittedName>
</protein>
<gene>
    <name evidence="1" type="ORF">BN486_01145</name>
</gene>
<dbReference type="Proteomes" id="UP000018009">
    <property type="component" value="Unassembled WGS sequence"/>
</dbReference>